<dbReference type="InParanoid" id="A8PX45"/>
<dbReference type="Proteomes" id="UP000008837">
    <property type="component" value="Unassembled WGS sequence"/>
</dbReference>
<feature type="transmembrane region" description="Helical" evidence="1">
    <location>
        <begin position="229"/>
        <end position="252"/>
    </location>
</feature>
<dbReference type="PANTHER" id="PTHR13018">
    <property type="entry name" value="PROBABLE MEMBRANE PROTEIN DUF221-RELATED"/>
    <property type="match status" value="1"/>
</dbReference>
<dbReference type="RefSeq" id="XP_001731138.1">
    <property type="nucleotide sequence ID" value="XM_001731086.1"/>
</dbReference>
<keyword evidence="1" id="KW-0812">Transmembrane</keyword>
<dbReference type="Pfam" id="PF02714">
    <property type="entry name" value="RSN1_7TM"/>
    <property type="match status" value="1"/>
</dbReference>
<feature type="domain" description="CSC1/OSCA1-like cytosolic" evidence="3">
    <location>
        <begin position="2"/>
        <end position="76"/>
    </location>
</feature>
<organism evidence="4 5">
    <name type="scientific">Malassezia globosa (strain ATCC MYA-4612 / CBS 7966)</name>
    <name type="common">Dandruff-associated fungus</name>
    <dbReference type="NCBI Taxonomy" id="425265"/>
    <lineage>
        <taxon>Eukaryota</taxon>
        <taxon>Fungi</taxon>
        <taxon>Dikarya</taxon>
        <taxon>Basidiomycota</taxon>
        <taxon>Ustilaginomycotina</taxon>
        <taxon>Malasseziomycetes</taxon>
        <taxon>Malasseziales</taxon>
        <taxon>Malasseziaceae</taxon>
        <taxon>Malassezia</taxon>
    </lineage>
</organism>
<feature type="transmembrane region" description="Helical" evidence="1">
    <location>
        <begin position="273"/>
        <end position="291"/>
    </location>
</feature>
<keyword evidence="5" id="KW-1185">Reference proteome</keyword>
<dbReference type="KEGG" id="mgl:MGL_1321"/>
<feature type="transmembrane region" description="Helical" evidence="1">
    <location>
        <begin position="297"/>
        <end position="317"/>
    </location>
</feature>
<dbReference type="GO" id="GO:0005227">
    <property type="term" value="F:calcium-activated cation channel activity"/>
    <property type="evidence" value="ECO:0007669"/>
    <property type="project" value="InterPro"/>
</dbReference>
<dbReference type="Pfam" id="PF14703">
    <property type="entry name" value="PHM7_cyt"/>
    <property type="match status" value="1"/>
</dbReference>
<evidence type="ECO:0000313" key="5">
    <source>
        <dbReference type="Proteomes" id="UP000008837"/>
    </source>
</evidence>
<evidence type="ECO:0000259" key="3">
    <source>
        <dbReference type="Pfam" id="PF14703"/>
    </source>
</evidence>
<keyword evidence="1" id="KW-0472">Membrane</keyword>
<feature type="transmembrane region" description="Helical" evidence="1">
    <location>
        <begin position="138"/>
        <end position="161"/>
    </location>
</feature>
<feature type="transmembrane region" description="Helical" evidence="1">
    <location>
        <begin position="364"/>
        <end position="382"/>
    </location>
</feature>
<dbReference type="PANTHER" id="PTHR13018:SF5">
    <property type="entry name" value="RE44586P"/>
    <property type="match status" value="1"/>
</dbReference>
<dbReference type="AlphaFoldDB" id="A8PX45"/>
<dbReference type="GO" id="GO:0005886">
    <property type="term" value="C:plasma membrane"/>
    <property type="evidence" value="ECO:0007669"/>
    <property type="project" value="TreeGrafter"/>
</dbReference>
<evidence type="ECO:0000256" key="1">
    <source>
        <dbReference type="SAM" id="Phobius"/>
    </source>
</evidence>
<dbReference type="InterPro" id="IPR003864">
    <property type="entry name" value="CSC1/OSCA1-like_7TM"/>
</dbReference>
<dbReference type="InterPro" id="IPR045122">
    <property type="entry name" value="Csc1-like"/>
</dbReference>
<dbReference type="GeneID" id="5855439"/>
<evidence type="ECO:0000313" key="4">
    <source>
        <dbReference type="EMBL" id="EDP43924.1"/>
    </source>
</evidence>
<evidence type="ECO:0008006" key="6">
    <source>
        <dbReference type="Google" id="ProtNLM"/>
    </source>
</evidence>
<comment type="caution">
    <text evidence="4">The sequence shown here is derived from an EMBL/GenBank/DDBJ whole genome shotgun (WGS) entry which is preliminary data.</text>
</comment>
<name>A8PX45_MALGO</name>
<dbReference type="VEuPathDB" id="FungiDB:MGL_1321"/>
<dbReference type="InterPro" id="IPR027815">
    <property type="entry name" value="CSC1/OSCA1-like_cyt"/>
</dbReference>
<dbReference type="EMBL" id="AAYY01000004">
    <property type="protein sequence ID" value="EDP43924.1"/>
    <property type="molecule type" value="Genomic_DNA"/>
</dbReference>
<sequence length="474" mass="54517">MGKCVDAIDQASYEFASLDMAVRHLKESDFPHGHTAFVTFRNIWSAQIASQVVYHPTPGCMLTEPAMEPRDLIWEHQETAVWDRRIRQWIMRVMMAIVLTFTLSLDLMLATLVNMNGIKTYLPWLGDLLDENARLRAFVQNSLPTLLLISINALVPIAMVYSSWFQRARAHSHIEHNVLNMYYLYLLFSVVFVFLFTSARDMLKELSESPMHMIDKLAQSLPVARNFSLSYVIFQGLAIQPFQLVLLPNIFIRQVQRLCTVCTPRRRAAMLQAPTINIGTLYPQALLVFTLSVLYGIVSPLITIFGALYFGVAYVVVKYQLLNVVDKPYDSHGHAWPLAVRRCIWALVLFQAFQLSLFSVRKQVFNSLVIVPLVCYTIWFAGNVGKTFLPHTSFVNLYDVYSAEDELQEQRQRYRNRTCDNIPIAQEEQWPTEYRQELPELRSVSHDAYEQPALAGPLPTLWLPHSRPNDQVLV</sequence>
<protein>
    <recommendedName>
        <fullName evidence="6">CSC1/OSCA1-like 7TM region domain-containing protein</fullName>
    </recommendedName>
</protein>
<reference evidence="4 5" key="1">
    <citation type="journal article" date="2007" name="Proc. Natl. Acad. Sci. U.S.A.">
        <title>Dandruff-associated Malassezia genomes reveal convergent and divergent virulence traits shared with plant and human fungal pathogens.</title>
        <authorList>
            <person name="Xu J."/>
            <person name="Saunders C.W."/>
            <person name="Hu P."/>
            <person name="Grant R.A."/>
            <person name="Boekhout T."/>
            <person name="Kuramae E.E."/>
            <person name="Kronstad J.W."/>
            <person name="Deangelis Y.M."/>
            <person name="Reeder N.L."/>
            <person name="Johnstone K.R."/>
            <person name="Leland M."/>
            <person name="Fieno A.M."/>
            <person name="Begley W.M."/>
            <person name="Sun Y."/>
            <person name="Lacey M.P."/>
            <person name="Chaudhary T."/>
            <person name="Keough T."/>
            <person name="Chu L."/>
            <person name="Sears R."/>
            <person name="Yuan B."/>
            <person name="Dawson T.L.Jr."/>
        </authorList>
    </citation>
    <scope>NUCLEOTIDE SEQUENCE [LARGE SCALE GENOMIC DNA]</scope>
    <source>
        <strain evidence="5">ATCC MYA-4612 / CBS 7966</strain>
    </source>
</reference>
<dbReference type="OMA" id="HENWRAT"/>
<feature type="domain" description="CSC1/OSCA1-like 7TM region" evidence="2">
    <location>
        <begin position="87"/>
        <end position="358"/>
    </location>
</feature>
<feature type="transmembrane region" description="Helical" evidence="1">
    <location>
        <begin position="93"/>
        <end position="118"/>
    </location>
</feature>
<proteinExistence type="predicted"/>
<evidence type="ECO:0000259" key="2">
    <source>
        <dbReference type="Pfam" id="PF02714"/>
    </source>
</evidence>
<dbReference type="OrthoDB" id="1689567at2759"/>
<keyword evidence="1" id="KW-1133">Transmembrane helix</keyword>
<feature type="transmembrane region" description="Helical" evidence="1">
    <location>
        <begin position="182"/>
        <end position="199"/>
    </location>
</feature>
<gene>
    <name evidence="4" type="ORF">MGL_1321</name>
</gene>
<accession>A8PX45</accession>
<dbReference type="FunCoup" id="A8PX45">
    <property type="interactions" value="41"/>
</dbReference>